<dbReference type="NCBIfam" id="NF001755">
    <property type="entry name" value="PRK00481.1-5"/>
    <property type="match status" value="1"/>
</dbReference>
<feature type="binding site" evidence="3">
    <location>
        <position position="221"/>
    </location>
    <ligand>
        <name>NAD(+)</name>
        <dbReference type="ChEBI" id="CHEBI:57540"/>
    </ligand>
</feature>
<evidence type="ECO:0000313" key="7">
    <source>
        <dbReference type="Proteomes" id="UP000470213"/>
    </source>
</evidence>
<name>A0A7X5LKV7_9ALTE</name>
<organism evidence="6 7">
    <name type="scientific">Alteromonas profundi</name>
    <dbReference type="NCBI Taxonomy" id="2696062"/>
    <lineage>
        <taxon>Bacteria</taxon>
        <taxon>Pseudomonadati</taxon>
        <taxon>Pseudomonadota</taxon>
        <taxon>Gammaproteobacteria</taxon>
        <taxon>Alteromonadales</taxon>
        <taxon>Alteromonadaceae</taxon>
        <taxon>Alteromonas/Salinimonas group</taxon>
        <taxon>Alteromonas</taxon>
    </lineage>
</organism>
<feature type="domain" description="Deacetylase sirtuin-type" evidence="5">
    <location>
        <begin position="1"/>
        <end position="240"/>
    </location>
</feature>
<dbReference type="GO" id="GO:0017136">
    <property type="term" value="F:histone deacetylase activity, NAD-dependent"/>
    <property type="evidence" value="ECO:0007669"/>
    <property type="project" value="TreeGrafter"/>
</dbReference>
<dbReference type="InterPro" id="IPR026590">
    <property type="entry name" value="Ssirtuin_cat_dom"/>
</dbReference>
<dbReference type="Gene3D" id="3.40.50.1220">
    <property type="entry name" value="TPP-binding domain"/>
    <property type="match status" value="1"/>
</dbReference>
<evidence type="ECO:0000256" key="2">
    <source>
        <dbReference type="ARBA" id="ARBA00023027"/>
    </source>
</evidence>
<dbReference type="PANTHER" id="PTHR11085:SF4">
    <property type="entry name" value="NAD-DEPENDENT PROTEIN DEACYLASE"/>
    <property type="match status" value="1"/>
</dbReference>
<dbReference type="InterPro" id="IPR026591">
    <property type="entry name" value="Sirtuin_cat_small_dom_sf"/>
</dbReference>
<dbReference type="InterPro" id="IPR003000">
    <property type="entry name" value="Sirtuin"/>
</dbReference>
<dbReference type="Gene3D" id="3.30.1600.10">
    <property type="entry name" value="SIR2/SIRT2 'Small Domain"/>
    <property type="match status" value="1"/>
</dbReference>
<comment type="caution">
    <text evidence="6">The sequence shown here is derived from an EMBL/GenBank/DDBJ whole genome shotgun (WGS) entry which is preliminary data.</text>
</comment>
<comment type="cofactor">
    <cofactor evidence="3">
        <name>Zn(2+)</name>
        <dbReference type="ChEBI" id="CHEBI:29105"/>
    </cofactor>
    <text evidence="3">Binds 1 zinc ion per subunit.</text>
</comment>
<dbReference type="GO" id="GO:0036055">
    <property type="term" value="F:protein-succinyllysine desuccinylase activity"/>
    <property type="evidence" value="ECO:0007669"/>
    <property type="project" value="UniProtKB-UniRule"/>
</dbReference>
<evidence type="ECO:0000313" key="6">
    <source>
        <dbReference type="EMBL" id="NDV91227.1"/>
    </source>
</evidence>
<evidence type="ECO:0000259" key="5">
    <source>
        <dbReference type="PROSITE" id="PS50305"/>
    </source>
</evidence>
<dbReference type="GO" id="GO:0008270">
    <property type="term" value="F:zinc ion binding"/>
    <property type="evidence" value="ECO:0007669"/>
    <property type="project" value="UniProtKB-UniRule"/>
</dbReference>
<dbReference type="AlphaFoldDB" id="A0A7X5LKV7"/>
<feature type="binding site" evidence="3">
    <location>
        <position position="138"/>
    </location>
    <ligand>
        <name>Zn(2+)</name>
        <dbReference type="ChEBI" id="CHEBI:29105"/>
    </ligand>
</feature>
<comment type="subcellular location">
    <subcellularLocation>
        <location evidence="3">Cytoplasm</location>
    </subcellularLocation>
</comment>
<keyword evidence="7" id="KW-1185">Reference proteome</keyword>
<comment type="caution">
    <text evidence="3 4">Lacks conserved residue(s) required for the propagation of feature annotation.</text>
</comment>
<dbReference type="Proteomes" id="UP000470213">
    <property type="component" value="Unassembled WGS sequence"/>
</dbReference>
<dbReference type="InterPro" id="IPR027546">
    <property type="entry name" value="Sirtuin_class_III"/>
</dbReference>
<dbReference type="InterPro" id="IPR050134">
    <property type="entry name" value="NAD-dep_sirtuin_deacylases"/>
</dbReference>
<evidence type="ECO:0000256" key="4">
    <source>
        <dbReference type="PROSITE-ProRule" id="PRU00236"/>
    </source>
</evidence>
<dbReference type="CDD" id="cd01412">
    <property type="entry name" value="SIRT5_Af1_CobB"/>
    <property type="match status" value="1"/>
</dbReference>
<dbReference type="PROSITE" id="PS50305">
    <property type="entry name" value="SIRTUIN"/>
    <property type="match status" value="1"/>
</dbReference>
<feature type="active site" description="Proton acceptor" evidence="3">
    <location>
        <position position="111"/>
    </location>
</feature>
<comment type="domain">
    <text evidence="3">2 residues (Tyr-56 and Arg-59) present in a large hydrophobic pocket are probably involved in substrate specificity. They are important for desuccinylation activity, but dispensable for deacetylation activity.</text>
</comment>
<sequence>MNNLPRVVVLTGAGISAESGLKTFRDSNGLWENHRVEDVATPDAFARNPSLVYRFYNARRAQLQGQNVKPNHAHHALSSLASKLGNKLTLVTQNVDNLHEQAGSPSVVHMHGELLSARCSESEKRFYWEDGFDDTTPCPCCLKPVLRPDIVWFGEVPMYMEEIYTALSQADIFIAIGTSGQVYPAAGFVQIAKQAGAYCVEANLEPGASNALFDASFTGMASQTVPDITHKIINNSLIAESR</sequence>
<dbReference type="InterPro" id="IPR029035">
    <property type="entry name" value="DHS-like_NAD/FAD-binding_dom"/>
</dbReference>
<keyword evidence="3" id="KW-0862">Zinc</keyword>
<evidence type="ECO:0000256" key="3">
    <source>
        <dbReference type="HAMAP-Rule" id="MF_01121"/>
    </source>
</evidence>
<reference evidence="6 7" key="1">
    <citation type="submission" date="2020-01" db="EMBL/GenBank/DDBJ databases">
        <authorList>
            <person name="Chen J."/>
            <person name="Zhu S."/>
            <person name="Yang J."/>
        </authorList>
    </citation>
    <scope>NUCLEOTIDE SEQUENCE [LARGE SCALE GENOMIC DNA]</scope>
    <source>
        <strain evidence="6 7">345S023</strain>
    </source>
</reference>
<feature type="binding site" evidence="3">
    <location>
        <begin position="203"/>
        <end position="205"/>
    </location>
    <ligand>
        <name>NAD(+)</name>
        <dbReference type="ChEBI" id="CHEBI:57540"/>
    </ligand>
</feature>
<feature type="binding site" evidence="3">
    <location>
        <position position="59"/>
    </location>
    <ligand>
        <name>substrate</name>
    </ligand>
</feature>
<proteinExistence type="inferred from homology"/>
<comment type="catalytic activity">
    <reaction evidence="3">
        <text>N(6)-succinyl-L-lysyl-[protein] + NAD(+) + H2O = 2''-O-succinyl-ADP-D-ribose + nicotinamide + L-lysyl-[protein]</text>
        <dbReference type="Rhea" id="RHEA:47668"/>
        <dbReference type="Rhea" id="RHEA-COMP:9752"/>
        <dbReference type="Rhea" id="RHEA-COMP:11877"/>
        <dbReference type="ChEBI" id="CHEBI:15377"/>
        <dbReference type="ChEBI" id="CHEBI:17154"/>
        <dbReference type="ChEBI" id="CHEBI:29969"/>
        <dbReference type="ChEBI" id="CHEBI:57540"/>
        <dbReference type="ChEBI" id="CHEBI:87830"/>
        <dbReference type="ChEBI" id="CHEBI:87832"/>
    </reaction>
</comment>
<dbReference type="GO" id="GO:0005737">
    <property type="term" value="C:cytoplasm"/>
    <property type="evidence" value="ECO:0007669"/>
    <property type="project" value="UniProtKB-SubCell"/>
</dbReference>
<protein>
    <recommendedName>
        <fullName evidence="3">NAD-dependent protein deacylase</fullName>
        <ecNumber evidence="3">2.3.1.286</ecNumber>
    </recommendedName>
    <alternativeName>
        <fullName evidence="3">Regulatory protein SIR2 homolog</fullName>
    </alternativeName>
</protein>
<dbReference type="RefSeq" id="WP_163084816.1">
    <property type="nucleotide sequence ID" value="NZ_JAAAWN010000009.1"/>
</dbReference>
<evidence type="ECO:0000256" key="1">
    <source>
        <dbReference type="ARBA" id="ARBA00022679"/>
    </source>
</evidence>
<accession>A0A7X5LKV7</accession>
<comment type="catalytic activity">
    <reaction evidence="3">
        <text>N(6)-acetyl-L-lysyl-[protein] + NAD(+) + H2O = 2''-O-acetyl-ADP-D-ribose + nicotinamide + L-lysyl-[protein]</text>
        <dbReference type="Rhea" id="RHEA:43636"/>
        <dbReference type="Rhea" id="RHEA-COMP:9752"/>
        <dbReference type="Rhea" id="RHEA-COMP:10731"/>
        <dbReference type="ChEBI" id="CHEBI:15377"/>
        <dbReference type="ChEBI" id="CHEBI:17154"/>
        <dbReference type="ChEBI" id="CHEBI:29969"/>
        <dbReference type="ChEBI" id="CHEBI:57540"/>
        <dbReference type="ChEBI" id="CHEBI:61930"/>
        <dbReference type="ChEBI" id="CHEBI:83767"/>
        <dbReference type="EC" id="2.3.1.286"/>
    </reaction>
</comment>
<feature type="binding site" evidence="3">
    <location>
        <position position="119"/>
    </location>
    <ligand>
        <name>Zn(2+)</name>
        <dbReference type="ChEBI" id="CHEBI:29105"/>
    </ligand>
</feature>
<dbReference type="EMBL" id="JAAAWN010000009">
    <property type="protein sequence ID" value="NDV91227.1"/>
    <property type="molecule type" value="Genomic_DNA"/>
</dbReference>
<keyword evidence="3" id="KW-0963">Cytoplasm</keyword>
<keyword evidence="3" id="KW-0479">Metal-binding</keyword>
<gene>
    <name evidence="3 6" type="primary">cobB</name>
    <name evidence="6" type="ORF">GTH32_08555</name>
</gene>
<dbReference type="Pfam" id="PF02146">
    <property type="entry name" value="SIR2"/>
    <property type="match status" value="1"/>
</dbReference>
<feature type="binding site" evidence="3">
    <location>
        <begin position="177"/>
        <end position="179"/>
    </location>
    <ligand>
        <name>NAD(+)</name>
        <dbReference type="ChEBI" id="CHEBI:57540"/>
    </ligand>
</feature>
<comment type="similarity">
    <text evidence="3">Belongs to the sirtuin family. Class III subfamily.</text>
</comment>
<dbReference type="GO" id="GO:0070403">
    <property type="term" value="F:NAD+ binding"/>
    <property type="evidence" value="ECO:0007669"/>
    <property type="project" value="UniProtKB-UniRule"/>
</dbReference>
<feature type="binding site" evidence="3">
    <location>
        <position position="56"/>
    </location>
    <ligand>
        <name>substrate</name>
    </ligand>
</feature>
<dbReference type="GO" id="GO:0036054">
    <property type="term" value="F:protein-malonyllysine demalonylase activity"/>
    <property type="evidence" value="ECO:0007669"/>
    <property type="project" value="InterPro"/>
</dbReference>
<comment type="function">
    <text evidence="3">NAD-dependent lysine deacetylase and desuccinylase that specifically removes acetyl and succinyl groups on target proteins. Modulates the activities of several proteins which are inactive in their acylated form.</text>
</comment>
<dbReference type="SUPFAM" id="SSF52467">
    <property type="entry name" value="DHS-like NAD/FAD-binding domain"/>
    <property type="match status" value="1"/>
</dbReference>
<dbReference type="EC" id="2.3.1.286" evidence="3"/>
<dbReference type="HAMAP" id="MF_01121">
    <property type="entry name" value="Sirtuin_ClassIII"/>
    <property type="match status" value="1"/>
</dbReference>
<keyword evidence="1" id="KW-0808">Transferase</keyword>
<feature type="binding site" evidence="3">
    <location>
        <begin position="93"/>
        <end position="96"/>
    </location>
    <ligand>
        <name>NAD(+)</name>
        <dbReference type="ChEBI" id="CHEBI:57540"/>
    </ligand>
</feature>
<feature type="binding site" evidence="3">
    <location>
        <begin position="12"/>
        <end position="31"/>
    </location>
    <ligand>
        <name>NAD(+)</name>
        <dbReference type="ChEBI" id="CHEBI:57540"/>
    </ligand>
</feature>
<dbReference type="PANTHER" id="PTHR11085">
    <property type="entry name" value="NAD-DEPENDENT PROTEIN DEACYLASE SIRTUIN-5, MITOCHONDRIAL-RELATED"/>
    <property type="match status" value="1"/>
</dbReference>
<keyword evidence="2 3" id="KW-0520">NAD</keyword>